<comment type="caution">
    <text evidence="2">The sequence shown here is derived from an EMBL/GenBank/DDBJ whole genome shotgun (WGS) entry which is preliminary data.</text>
</comment>
<reference evidence="2 3" key="1">
    <citation type="submission" date="2020-08" db="EMBL/GenBank/DDBJ databases">
        <title>Sequencing the genomes of 1000 actinobacteria strains.</title>
        <authorList>
            <person name="Klenk H.-P."/>
        </authorList>
    </citation>
    <scope>NUCLEOTIDE SEQUENCE [LARGE SCALE GENOMIC DNA]</scope>
    <source>
        <strain evidence="2 3">DSM 45362</strain>
    </source>
</reference>
<feature type="transmembrane region" description="Helical" evidence="1">
    <location>
        <begin position="348"/>
        <end position="368"/>
    </location>
</feature>
<feature type="transmembrane region" description="Helical" evidence="1">
    <location>
        <begin position="266"/>
        <end position="291"/>
    </location>
</feature>
<feature type="transmembrane region" description="Helical" evidence="1">
    <location>
        <begin position="876"/>
        <end position="904"/>
    </location>
</feature>
<feature type="transmembrane region" description="Helical" evidence="1">
    <location>
        <begin position="412"/>
        <end position="436"/>
    </location>
</feature>
<feature type="transmembrane region" description="Helical" evidence="1">
    <location>
        <begin position="16"/>
        <end position="36"/>
    </location>
</feature>
<evidence type="ECO:0000313" key="2">
    <source>
        <dbReference type="EMBL" id="MBB5872437.1"/>
    </source>
</evidence>
<dbReference type="RefSeq" id="WP_184842075.1">
    <property type="nucleotide sequence ID" value="NZ_JACHMN010000003.1"/>
</dbReference>
<feature type="transmembrane region" description="Helical" evidence="1">
    <location>
        <begin position="831"/>
        <end position="851"/>
    </location>
</feature>
<keyword evidence="3" id="KW-1185">Reference proteome</keyword>
<accession>A0A841BTN0</accession>
<evidence type="ECO:0000256" key="1">
    <source>
        <dbReference type="SAM" id="Phobius"/>
    </source>
</evidence>
<feature type="transmembrane region" description="Helical" evidence="1">
    <location>
        <begin position="388"/>
        <end position="406"/>
    </location>
</feature>
<evidence type="ECO:0008006" key="4">
    <source>
        <dbReference type="Google" id="ProtNLM"/>
    </source>
</evidence>
<feature type="transmembrane region" description="Helical" evidence="1">
    <location>
        <begin position="467"/>
        <end position="487"/>
    </location>
</feature>
<sequence>MIGLTLLLVRERWRSYLIVAWLAAVIGALAAAGALYPPSVADRVAEDEVRVASLSSRYLTLGGSATSDDFTRVVTRARTLPRFTVIYNEQIPVVGDGFEVAQLLHRDGACAHIRIIAGRCPVAGGEVALPEPQLARLKLGDQTAISLGHLTSAGWVTRGLGEQPVGIVGVYAPLDPAEDYWGSRSLFGAATDLLSWPMLTVPATLGTVPHPVTNRSMDLMPDHDLLISGDYAEVRRLLADARIGEPDTGMRALMDRIAAKRRYTSLMTPVVVAPVLALGLWALLIVVGSHLRRDRQEAGVPALRGLPVLRRWWLMLGAPVLLVVVLTPAGAAVVVASSDGPGGPAAVAALYATLAALAFVVAAGFPLIRARVTDALRSVPSRRPGGGVAEVALTALAVAALLQLRSGDRSGLGLYAATLSAAAVAVLAARLVPLLLRRLTGPVIRRGFVTTGVALALFTRRDHGRQLLALTGLTIALLALVSTAVGISSTGRKAQATWESGAARVLTIRGNEAGPLLAWVGARDPQGRYAVVVGRIATTGGPPVLAMDLSRPDALRWDRARQVAEELVAPAAPAVRLVGGTVSVDLDLAPRSFRGVADPGPEAFRLSVSVEDDRYFVADVDLGALRPGRSTYTAPLPGTCAVGCRVAALSVSAARDTGADITVHSLRSAAGAVTDLGAWHRPRESRHAGALTVGVIAGADEVTWLLPPDAVQSVPAVFTAGQSTSDRALAWRVRAKHVTSVVTATGAGEEPVLPRLGNSGTIVDLVTAYRATAGGLDFTALELWLTAEAPDEIADQLTGAGFRVTGDQRLADVLRAEELSPAVLTLRMHRVAAVVGVGLLISTIGFAVAGARQAPDLAALRAAGLSRRRLRRAVRLTYLAVLALGVVVGVGAAALAWLVARAALPTTDRPSWLPEQVWPEPSTVLLPLGVAVAVLALAVCLVSGLGRRSAPV</sequence>
<dbReference type="Proteomes" id="UP000587527">
    <property type="component" value="Unassembled WGS sequence"/>
</dbReference>
<gene>
    <name evidence="2" type="ORF">F4553_005871</name>
</gene>
<feature type="transmembrane region" description="Helical" evidence="1">
    <location>
        <begin position="312"/>
        <end position="336"/>
    </location>
</feature>
<feature type="transmembrane region" description="Helical" evidence="1">
    <location>
        <begin position="924"/>
        <end position="946"/>
    </location>
</feature>
<keyword evidence="1" id="KW-0812">Transmembrane</keyword>
<evidence type="ECO:0000313" key="3">
    <source>
        <dbReference type="Proteomes" id="UP000587527"/>
    </source>
</evidence>
<keyword evidence="1" id="KW-1133">Transmembrane helix</keyword>
<proteinExistence type="predicted"/>
<name>A0A841BTN0_9ACTN</name>
<keyword evidence="1" id="KW-0472">Membrane</keyword>
<dbReference type="EMBL" id="JACHMN010000003">
    <property type="protein sequence ID" value="MBB5872437.1"/>
    <property type="molecule type" value="Genomic_DNA"/>
</dbReference>
<organism evidence="2 3">
    <name type="scientific">Allocatelliglobosispora scoriae</name>
    <dbReference type="NCBI Taxonomy" id="643052"/>
    <lineage>
        <taxon>Bacteria</taxon>
        <taxon>Bacillati</taxon>
        <taxon>Actinomycetota</taxon>
        <taxon>Actinomycetes</taxon>
        <taxon>Micromonosporales</taxon>
        <taxon>Micromonosporaceae</taxon>
        <taxon>Allocatelliglobosispora</taxon>
    </lineage>
</organism>
<protein>
    <recommendedName>
        <fullName evidence="4">FtsX-like permease family protein</fullName>
    </recommendedName>
</protein>
<dbReference type="AlphaFoldDB" id="A0A841BTN0"/>